<evidence type="ECO:0000313" key="2">
    <source>
        <dbReference type="Proteomes" id="UP000479293"/>
    </source>
</evidence>
<reference evidence="1 2" key="1">
    <citation type="submission" date="2019-10" db="EMBL/GenBank/DDBJ databases">
        <title>Draft Genome Sequence of Cytophagaceae sp. SJW1-29.</title>
        <authorList>
            <person name="Choi A."/>
        </authorList>
    </citation>
    <scope>NUCLEOTIDE SEQUENCE [LARGE SCALE GENOMIC DNA]</scope>
    <source>
        <strain evidence="1 2">SJW1-29</strain>
    </source>
</reference>
<protein>
    <submittedName>
        <fullName evidence="1">Uncharacterized protein</fullName>
    </submittedName>
</protein>
<sequence length="127" mass="15001">MKEKILERFKSFIDQHGGIRKVAPRVNKSAQFFYSMFKRGTMPSVDLMHDFMKEFENFDITWLIVGEKKEMVSAPINSTMEVELEALRRKNELLQEMYFEIVKKDAKRELAEKNTVGTTRNLNHLEP</sequence>
<dbReference type="RefSeq" id="WP_152760970.1">
    <property type="nucleotide sequence ID" value="NZ_WHLY01000002.1"/>
</dbReference>
<name>A0A7C9F9H1_9BACT</name>
<organism evidence="1 2">
    <name type="scientific">Salmonirosea aquatica</name>
    <dbReference type="NCBI Taxonomy" id="2654236"/>
    <lineage>
        <taxon>Bacteria</taxon>
        <taxon>Pseudomonadati</taxon>
        <taxon>Bacteroidota</taxon>
        <taxon>Cytophagia</taxon>
        <taxon>Cytophagales</taxon>
        <taxon>Spirosomataceae</taxon>
        <taxon>Salmonirosea</taxon>
    </lineage>
</organism>
<keyword evidence="2" id="KW-1185">Reference proteome</keyword>
<dbReference type="AlphaFoldDB" id="A0A7C9F9H1"/>
<evidence type="ECO:0000313" key="1">
    <source>
        <dbReference type="EMBL" id="MPR34604.1"/>
    </source>
</evidence>
<dbReference type="Proteomes" id="UP000479293">
    <property type="component" value="Unassembled WGS sequence"/>
</dbReference>
<comment type="caution">
    <text evidence="1">The sequence shown here is derived from an EMBL/GenBank/DDBJ whole genome shotgun (WGS) entry which is preliminary data.</text>
</comment>
<dbReference type="EMBL" id="WHLY01000002">
    <property type="protein sequence ID" value="MPR34604.1"/>
    <property type="molecule type" value="Genomic_DNA"/>
</dbReference>
<gene>
    <name evidence="1" type="ORF">GBK04_14870</name>
</gene>
<proteinExistence type="predicted"/>
<accession>A0A7C9F9H1</accession>